<proteinExistence type="predicted"/>
<gene>
    <name evidence="2" type="ORF">LIER_40744</name>
</gene>
<keyword evidence="3" id="KW-1185">Reference proteome</keyword>
<evidence type="ECO:0000313" key="3">
    <source>
        <dbReference type="Proteomes" id="UP001454036"/>
    </source>
</evidence>
<comment type="caution">
    <text evidence="2">The sequence shown here is derived from an EMBL/GenBank/DDBJ whole genome shotgun (WGS) entry which is preliminary data.</text>
</comment>
<sequence>MEGKRIVNGVCIVVMLLLLSVNATAKSYKRCFEECALSTCIRFRTPWCLAFCGAKCKFFHHEEVETFTNDDCLVGCAVRKCTEEKVVAEDEMDLKSCLGSCEDGC</sequence>
<feature type="signal peptide" evidence="1">
    <location>
        <begin position="1"/>
        <end position="25"/>
    </location>
</feature>
<evidence type="ECO:0000313" key="2">
    <source>
        <dbReference type="EMBL" id="GAA0169369.1"/>
    </source>
</evidence>
<feature type="chain" id="PRO_5043808532" evidence="1">
    <location>
        <begin position="26"/>
        <end position="105"/>
    </location>
</feature>
<dbReference type="Proteomes" id="UP001454036">
    <property type="component" value="Unassembled WGS sequence"/>
</dbReference>
<dbReference type="AlphaFoldDB" id="A0AAV3QZ36"/>
<name>A0AAV3QZ36_LITER</name>
<keyword evidence="1" id="KW-0732">Signal</keyword>
<organism evidence="2 3">
    <name type="scientific">Lithospermum erythrorhizon</name>
    <name type="common">Purple gromwell</name>
    <name type="synonym">Lithospermum officinale var. erythrorhizon</name>
    <dbReference type="NCBI Taxonomy" id="34254"/>
    <lineage>
        <taxon>Eukaryota</taxon>
        <taxon>Viridiplantae</taxon>
        <taxon>Streptophyta</taxon>
        <taxon>Embryophyta</taxon>
        <taxon>Tracheophyta</taxon>
        <taxon>Spermatophyta</taxon>
        <taxon>Magnoliopsida</taxon>
        <taxon>eudicotyledons</taxon>
        <taxon>Gunneridae</taxon>
        <taxon>Pentapetalae</taxon>
        <taxon>asterids</taxon>
        <taxon>lamiids</taxon>
        <taxon>Boraginales</taxon>
        <taxon>Boraginaceae</taxon>
        <taxon>Boraginoideae</taxon>
        <taxon>Lithospermeae</taxon>
        <taxon>Lithospermum</taxon>
    </lineage>
</organism>
<reference evidence="2 3" key="1">
    <citation type="submission" date="2024-01" db="EMBL/GenBank/DDBJ databases">
        <title>The complete chloroplast genome sequence of Lithospermum erythrorhizon: insights into the phylogenetic relationship among Boraginaceae species and the maternal lineages of purple gromwells.</title>
        <authorList>
            <person name="Okada T."/>
            <person name="Watanabe K."/>
        </authorList>
    </citation>
    <scope>NUCLEOTIDE SEQUENCE [LARGE SCALE GENOMIC DNA]</scope>
</reference>
<protein>
    <submittedName>
        <fullName evidence="2">Uncharacterized protein</fullName>
    </submittedName>
</protein>
<dbReference type="EMBL" id="BAABME010024049">
    <property type="protein sequence ID" value="GAA0169369.1"/>
    <property type="molecule type" value="Genomic_DNA"/>
</dbReference>
<evidence type="ECO:0000256" key="1">
    <source>
        <dbReference type="SAM" id="SignalP"/>
    </source>
</evidence>
<accession>A0AAV3QZ36</accession>